<keyword evidence="2" id="KW-0378">Hydrolase</keyword>
<feature type="chain" id="PRO_5027101995" evidence="3">
    <location>
        <begin position="21"/>
        <end position="137"/>
    </location>
</feature>
<accession>A0A6P2CXU9</accession>
<evidence type="ECO:0000256" key="3">
    <source>
        <dbReference type="SAM" id="SignalP"/>
    </source>
</evidence>
<keyword evidence="3" id="KW-0732">Signal</keyword>
<dbReference type="Gene3D" id="3.40.50.1820">
    <property type="entry name" value="alpha/beta hydrolase"/>
    <property type="match status" value="1"/>
</dbReference>
<dbReference type="Proteomes" id="UP000464178">
    <property type="component" value="Chromosome"/>
</dbReference>
<dbReference type="InterPro" id="IPR029058">
    <property type="entry name" value="AB_hydrolase_fold"/>
</dbReference>
<sequence>MRLSGIALIVLASMAVTIFAADPTPVVIPRTEQFDVKSKNGLEYRIFVAAPTGKAPDAGYPVIYLSDGNGNFPTVHSAARRLSMNDLSAVVVGIGYPTDETKVHNERRSFDLTPPTSAEWLTLLRYIWSGCDRRERQ</sequence>
<dbReference type="EMBL" id="LR593886">
    <property type="protein sequence ID" value="VTR93729.1"/>
    <property type="molecule type" value="Genomic_DNA"/>
</dbReference>
<organism evidence="4 5">
    <name type="scientific">Gemmata massiliana</name>
    <dbReference type="NCBI Taxonomy" id="1210884"/>
    <lineage>
        <taxon>Bacteria</taxon>
        <taxon>Pseudomonadati</taxon>
        <taxon>Planctomycetota</taxon>
        <taxon>Planctomycetia</taxon>
        <taxon>Gemmatales</taxon>
        <taxon>Gemmataceae</taxon>
        <taxon>Gemmata</taxon>
    </lineage>
</organism>
<name>A0A6P2CXU9_9BACT</name>
<dbReference type="InterPro" id="IPR052558">
    <property type="entry name" value="Siderophore_Hydrolase_D"/>
</dbReference>
<evidence type="ECO:0000313" key="5">
    <source>
        <dbReference type="Proteomes" id="UP000464178"/>
    </source>
</evidence>
<dbReference type="AlphaFoldDB" id="A0A6P2CXU9"/>
<gene>
    <name evidence="4" type="ORF">SOIL9_39850</name>
</gene>
<dbReference type="PANTHER" id="PTHR40841:SF2">
    <property type="entry name" value="SIDEROPHORE-DEGRADING ESTERASE (EUROFUNG)"/>
    <property type="match status" value="1"/>
</dbReference>
<dbReference type="KEGG" id="gms:SOIL9_39850"/>
<dbReference type="RefSeq" id="WP_162668410.1">
    <property type="nucleotide sequence ID" value="NZ_LR593886.1"/>
</dbReference>
<reference evidence="4 5" key="1">
    <citation type="submission" date="2019-05" db="EMBL/GenBank/DDBJ databases">
        <authorList>
            <consortium name="Science for Life Laboratories"/>
        </authorList>
    </citation>
    <scope>NUCLEOTIDE SEQUENCE [LARGE SCALE GENOMIC DNA]</scope>
    <source>
        <strain evidence="4">Soil9</strain>
    </source>
</reference>
<dbReference type="SUPFAM" id="SSF53474">
    <property type="entry name" value="alpha/beta-Hydrolases"/>
    <property type="match status" value="1"/>
</dbReference>
<dbReference type="PANTHER" id="PTHR40841">
    <property type="entry name" value="SIDEROPHORE TRIACETYLFUSARININE C ESTERASE"/>
    <property type="match status" value="1"/>
</dbReference>
<evidence type="ECO:0000256" key="1">
    <source>
        <dbReference type="ARBA" id="ARBA00005622"/>
    </source>
</evidence>
<comment type="similarity">
    <text evidence="1">Belongs to the esterase D family.</text>
</comment>
<feature type="signal peptide" evidence="3">
    <location>
        <begin position="1"/>
        <end position="20"/>
    </location>
</feature>
<proteinExistence type="inferred from homology"/>
<dbReference type="GO" id="GO:0016788">
    <property type="term" value="F:hydrolase activity, acting on ester bonds"/>
    <property type="evidence" value="ECO:0007669"/>
    <property type="project" value="TreeGrafter"/>
</dbReference>
<evidence type="ECO:0000256" key="2">
    <source>
        <dbReference type="ARBA" id="ARBA00022801"/>
    </source>
</evidence>
<keyword evidence="5" id="KW-1185">Reference proteome</keyword>
<protein>
    <submittedName>
        <fullName evidence="4">Uncharacterized protein</fullName>
    </submittedName>
</protein>
<evidence type="ECO:0000313" key="4">
    <source>
        <dbReference type="EMBL" id="VTR93729.1"/>
    </source>
</evidence>